<dbReference type="Gene3D" id="3.40.50.200">
    <property type="entry name" value="Peptidase S8/S53 domain"/>
    <property type="match status" value="1"/>
</dbReference>
<proteinExistence type="inferred from homology"/>
<reference evidence="7" key="2">
    <citation type="submission" date="2023-05" db="EMBL/GenBank/DDBJ databases">
        <authorList>
            <consortium name="Lawrence Berkeley National Laboratory"/>
            <person name="Steindorff A."/>
            <person name="Hensen N."/>
            <person name="Bonometti L."/>
            <person name="Westerberg I."/>
            <person name="Brannstrom I.O."/>
            <person name="Guillou S."/>
            <person name="Cros-Aarteil S."/>
            <person name="Calhoun S."/>
            <person name="Haridas S."/>
            <person name="Kuo A."/>
            <person name="Mondo S."/>
            <person name="Pangilinan J."/>
            <person name="Riley R."/>
            <person name="Labutti K."/>
            <person name="Andreopoulos B."/>
            <person name="Lipzen A."/>
            <person name="Chen C."/>
            <person name="Yanf M."/>
            <person name="Daum C."/>
            <person name="Ng V."/>
            <person name="Clum A."/>
            <person name="Ohm R."/>
            <person name="Martin F."/>
            <person name="Silar P."/>
            <person name="Natvig D."/>
            <person name="Lalanne C."/>
            <person name="Gautier V."/>
            <person name="Ament-Velasquez S.L."/>
            <person name="Kruys A."/>
            <person name="Hutchinson M.I."/>
            <person name="Powell A.J."/>
            <person name="Barry K."/>
            <person name="Miller A.N."/>
            <person name="Grigoriev I.V."/>
            <person name="Debuchy R."/>
            <person name="Gladieux P."/>
            <person name="Thoren M.H."/>
            <person name="Johannesson H."/>
        </authorList>
    </citation>
    <scope>NUCLEOTIDE SEQUENCE</scope>
    <source>
        <strain evidence="7">CBS 508.74</strain>
    </source>
</reference>
<comment type="similarity">
    <text evidence="1 5">Belongs to the peptidase S8 family.</text>
</comment>
<dbReference type="RefSeq" id="XP_064670262.1">
    <property type="nucleotide sequence ID" value="XM_064812190.1"/>
</dbReference>
<keyword evidence="2 5" id="KW-0645">Protease</keyword>
<keyword evidence="3 5" id="KW-0378">Hydrolase</keyword>
<feature type="domain" description="Peptidase S8/S53" evidence="6">
    <location>
        <begin position="328"/>
        <end position="553"/>
    </location>
</feature>
<dbReference type="PANTHER" id="PTHR43399">
    <property type="entry name" value="SUBTILISIN-RELATED"/>
    <property type="match status" value="1"/>
</dbReference>
<dbReference type="AlphaFoldDB" id="A0AAN6TE11"/>
<comment type="caution">
    <text evidence="7">The sequence shown here is derived from an EMBL/GenBank/DDBJ whole genome shotgun (WGS) entry which is preliminary data.</text>
</comment>
<dbReference type="InterPro" id="IPR036852">
    <property type="entry name" value="Peptidase_S8/S53_dom_sf"/>
</dbReference>
<feature type="active site" description="Charge relay system" evidence="5">
    <location>
        <position position="372"/>
    </location>
</feature>
<evidence type="ECO:0000313" key="8">
    <source>
        <dbReference type="Proteomes" id="UP001302812"/>
    </source>
</evidence>
<evidence type="ECO:0000256" key="4">
    <source>
        <dbReference type="ARBA" id="ARBA00022825"/>
    </source>
</evidence>
<dbReference type="PANTHER" id="PTHR43399:SF4">
    <property type="entry name" value="CELL WALL-ASSOCIATED PROTEASE"/>
    <property type="match status" value="1"/>
</dbReference>
<dbReference type="EMBL" id="MU853341">
    <property type="protein sequence ID" value="KAK4112692.1"/>
    <property type="molecule type" value="Genomic_DNA"/>
</dbReference>
<dbReference type="GO" id="GO:0004252">
    <property type="term" value="F:serine-type endopeptidase activity"/>
    <property type="evidence" value="ECO:0007669"/>
    <property type="project" value="UniProtKB-UniRule"/>
</dbReference>
<dbReference type="PROSITE" id="PS00138">
    <property type="entry name" value="SUBTILASE_SER"/>
    <property type="match status" value="1"/>
</dbReference>
<reference evidence="7" key="1">
    <citation type="journal article" date="2023" name="Mol. Phylogenet. Evol.">
        <title>Genome-scale phylogeny and comparative genomics of the fungal order Sordariales.</title>
        <authorList>
            <person name="Hensen N."/>
            <person name="Bonometti L."/>
            <person name="Westerberg I."/>
            <person name="Brannstrom I.O."/>
            <person name="Guillou S."/>
            <person name="Cros-Aarteil S."/>
            <person name="Calhoun S."/>
            <person name="Haridas S."/>
            <person name="Kuo A."/>
            <person name="Mondo S."/>
            <person name="Pangilinan J."/>
            <person name="Riley R."/>
            <person name="LaButti K."/>
            <person name="Andreopoulos B."/>
            <person name="Lipzen A."/>
            <person name="Chen C."/>
            <person name="Yan M."/>
            <person name="Daum C."/>
            <person name="Ng V."/>
            <person name="Clum A."/>
            <person name="Steindorff A."/>
            <person name="Ohm R.A."/>
            <person name="Martin F."/>
            <person name="Silar P."/>
            <person name="Natvig D.O."/>
            <person name="Lalanne C."/>
            <person name="Gautier V."/>
            <person name="Ament-Velasquez S.L."/>
            <person name="Kruys A."/>
            <person name="Hutchinson M.I."/>
            <person name="Powell A.J."/>
            <person name="Barry K."/>
            <person name="Miller A.N."/>
            <person name="Grigoriev I.V."/>
            <person name="Debuchy R."/>
            <person name="Gladieux P."/>
            <person name="Hiltunen Thoren M."/>
            <person name="Johannesson H."/>
        </authorList>
    </citation>
    <scope>NUCLEOTIDE SEQUENCE</scope>
    <source>
        <strain evidence="7">CBS 508.74</strain>
    </source>
</reference>
<dbReference type="GeneID" id="89936315"/>
<evidence type="ECO:0000256" key="1">
    <source>
        <dbReference type="ARBA" id="ARBA00011073"/>
    </source>
</evidence>
<keyword evidence="8" id="KW-1185">Reference proteome</keyword>
<dbReference type="Proteomes" id="UP001302812">
    <property type="component" value="Unassembled WGS sequence"/>
</dbReference>
<dbReference type="GO" id="GO:0006508">
    <property type="term" value="P:proteolysis"/>
    <property type="evidence" value="ECO:0007669"/>
    <property type="project" value="UniProtKB-KW"/>
</dbReference>
<dbReference type="Pfam" id="PF00082">
    <property type="entry name" value="Peptidase_S8"/>
    <property type="match status" value="1"/>
</dbReference>
<dbReference type="SUPFAM" id="SSF52743">
    <property type="entry name" value="Subtilisin-like"/>
    <property type="match status" value="1"/>
</dbReference>
<dbReference type="PRINTS" id="PR00723">
    <property type="entry name" value="SUBTILISIN"/>
</dbReference>
<sequence>MLSGTIKAECAKLEFGPHESREKSKALQAVSKGPRTRRSDTVSDDFFWHALQPWAASDGFAMVVLEGSFALRGRMEQIAVMTTGLIGAKSVPLAWALNVPPRRVPNEEAAKSYTAQDILAQLCLQLLHQNPRLHQKTELRRCLSMLESAMSEPEWFAMLVHFINGLDQVFIVVDLGSMATSNPEAPTSWPGAFTSISQKLSGCIVKVVLFTYRHVTFPGLPQVNVVRFPQEKNWRSENRIRSETLDSNSGASSVASAWLKYIAPRQRSKRSRTPLDEEVDDYDGGVTMTTGSRKRGRKSYTWFDYWSHFDAAIDSSRKDEPSSEFPRVKVAILDTGADLSHPDIAEAIRAGRVKYRSFISDNVSDMCDTDGHGTHCTSLVLKYAPNAEVYIGRVFEKSNVPASRLSTLADAVQYASENWRVDIISISLWFPRSTLDAERKFELAAANRVLIFASASNNTIHEVQSIRFPANLRQVFCIFSADEHGSASSFNPRARYQCPNFMLPGENVLGAWPVDKANDTPDIEVSEGKTYRRLCGTSCATPIAAAIAAEILEFAWQPRDPPLRRGDLLKRFDGMEKVFIQMADRYQHGDGGYHYVLPWKVLTRERENRENQILLNHILESD</sequence>
<evidence type="ECO:0000256" key="2">
    <source>
        <dbReference type="ARBA" id="ARBA00022670"/>
    </source>
</evidence>
<dbReference type="InterPro" id="IPR015500">
    <property type="entry name" value="Peptidase_S8_subtilisin-rel"/>
</dbReference>
<dbReference type="PROSITE" id="PS51892">
    <property type="entry name" value="SUBTILASE"/>
    <property type="match status" value="1"/>
</dbReference>
<organism evidence="7 8">
    <name type="scientific">Canariomyces notabilis</name>
    <dbReference type="NCBI Taxonomy" id="2074819"/>
    <lineage>
        <taxon>Eukaryota</taxon>
        <taxon>Fungi</taxon>
        <taxon>Dikarya</taxon>
        <taxon>Ascomycota</taxon>
        <taxon>Pezizomycotina</taxon>
        <taxon>Sordariomycetes</taxon>
        <taxon>Sordariomycetidae</taxon>
        <taxon>Sordariales</taxon>
        <taxon>Chaetomiaceae</taxon>
        <taxon>Canariomyces</taxon>
    </lineage>
</organism>
<gene>
    <name evidence="7" type="ORF">N656DRAFT_71725</name>
</gene>
<feature type="active site" description="Charge relay system" evidence="5">
    <location>
        <position position="334"/>
    </location>
</feature>
<evidence type="ECO:0000256" key="5">
    <source>
        <dbReference type="PROSITE-ProRule" id="PRU01240"/>
    </source>
</evidence>
<evidence type="ECO:0000313" key="7">
    <source>
        <dbReference type="EMBL" id="KAK4112692.1"/>
    </source>
</evidence>
<evidence type="ECO:0000259" key="6">
    <source>
        <dbReference type="Pfam" id="PF00082"/>
    </source>
</evidence>
<evidence type="ECO:0000256" key="3">
    <source>
        <dbReference type="ARBA" id="ARBA00022801"/>
    </source>
</evidence>
<dbReference type="InterPro" id="IPR051048">
    <property type="entry name" value="Peptidase_S8/S53_subtilisin"/>
</dbReference>
<protein>
    <submittedName>
        <fullName evidence="7">Subtilisin-like protein</fullName>
    </submittedName>
</protein>
<name>A0AAN6TE11_9PEZI</name>
<accession>A0AAN6TE11</accession>
<dbReference type="InterPro" id="IPR023828">
    <property type="entry name" value="Peptidase_S8_Ser-AS"/>
</dbReference>
<keyword evidence="4 5" id="KW-0720">Serine protease</keyword>
<dbReference type="InterPro" id="IPR000209">
    <property type="entry name" value="Peptidase_S8/S53_dom"/>
</dbReference>
<feature type="active site" description="Charge relay system" evidence="5">
    <location>
        <position position="538"/>
    </location>
</feature>